<keyword evidence="1" id="KW-0812">Transmembrane</keyword>
<accession>R4K3J7</accession>
<evidence type="ECO:0000313" key="3">
    <source>
        <dbReference type="Proteomes" id="UP000013523"/>
    </source>
</evidence>
<organism evidence="2 3">
    <name type="scientific">Clostridium pasteurianum BC1</name>
    <dbReference type="NCBI Taxonomy" id="86416"/>
    <lineage>
        <taxon>Bacteria</taxon>
        <taxon>Bacillati</taxon>
        <taxon>Bacillota</taxon>
        <taxon>Clostridia</taxon>
        <taxon>Eubacteriales</taxon>
        <taxon>Clostridiaceae</taxon>
        <taxon>Clostridium</taxon>
    </lineage>
</organism>
<feature type="transmembrane region" description="Helical" evidence="1">
    <location>
        <begin position="7"/>
        <end position="24"/>
    </location>
</feature>
<evidence type="ECO:0000313" key="2">
    <source>
        <dbReference type="EMBL" id="AGK96301.1"/>
    </source>
</evidence>
<dbReference type="eggNOG" id="ENOG5032M38">
    <property type="taxonomic scope" value="Bacteria"/>
</dbReference>
<sequence length="171" mass="19352">MRKYDTWTILLIIIVVVIIAPYLLKFVFSAVFVLMIIAFILFILKKYGNENGYNKMDGIFMSGGVKATDLHNKYDFTFSSAILNCTELLTPLQDKNIKIDVTFSKCVIKINPNIPAFIRIDSSFANVTLPNNTRITFGKQSYATAGYKSGLPCFYIKVDVAFSDVEIIEKF</sequence>
<protein>
    <recommendedName>
        <fullName evidence="4">Cell wall-active antibiotics response LiaF-like C-terminal domain-containing protein</fullName>
    </recommendedName>
</protein>
<dbReference type="AlphaFoldDB" id="R4K3J7"/>
<dbReference type="Proteomes" id="UP000013523">
    <property type="component" value="Chromosome"/>
</dbReference>
<dbReference type="PATRIC" id="fig|86416.3.peg.1315"/>
<keyword evidence="3" id="KW-1185">Reference proteome</keyword>
<dbReference type="STRING" id="86416.Clopa_1315"/>
<proteinExistence type="predicted"/>
<dbReference type="HOGENOM" id="CLU_1560290_0_0_9"/>
<evidence type="ECO:0008006" key="4">
    <source>
        <dbReference type="Google" id="ProtNLM"/>
    </source>
</evidence>
<keyword evidence="1" id="KW-1133">Transmembrane helix</keyword>
<name>R4K3J7_CLOPA</name>
<feature type="transmembrane region" description="Helical" evidence="1">
    <location>
        <begin position="30"/>
        <end position="47"/>
    </location>
</feature>
<reference evidence="2 3" key="1">
    <citation type="submission" date="2012-01" db="EMBL/GenBank/DDBJ databases">
        <title>Complete sequence of chromosome of Clostridium pasteurianum BC1.</title>
        <authorList>
            <consortium name="US DOE Joint Genome Institute"/>
            <person name="Lucas S."/>
            <person name="Han J."/>
            <person name="Lapidus A."/>
            <person name="Cheng J.-F."/>
            <person name="Goodwin L."/>
            <person name="Pitluck S."/>
            <person name="Peters L."/>
            <person name="Mikhailova N."/>
            <person name="Teshima H."/>
            <person name="Detter J.C."/>
            <person name="Han C."/>
            <person name="Tapia R."/>
            <person name="Land M."/>
            <person name="Hauser L."/>
            <person name="Kyrpides N."/>
            <person name="Ivanova N."/>
            <person name="Pagani I."/>
            <person name="Dunn J."/>
            <person name="Taghavi S."/>
            <person name="Francis A."/>
            <person name="van der Lelie D."/>
            <person name="Woyke T."/>
        </authorList>
    </citation>
    <scope>NUCLEOTIDE SEQUENCE [LARGE SCALE GENOMIC DNA]</scope>
    <source>
        <strain evidence="2 3">BC1</strain>
    </source>
</reference>
<dbReference type="RefSeq" id="WP_015614624.1">
    <property type="nucleotide sequence ID" value="NC_021182.1"/>
</dbReference>
<gene>
    <name evidence="2" type="ORF">Clopa_1315</name>
</gene>
<keyword evidence="1" id="KW-0472">Membrane</keyword>
<dbReference type="EMBL" id="CP003261">
    <property type="protein sequence ID" value="AGK96301.1"/>
    <property type="molecule type" value="Genomic_DNA"/>
</dbReference>
<dbReference type="OrthoDB" id="1907889at2"/>
<evidence type="ECO:0000256" key="1">
    <source>
        <dbReference type="SAM" id="Phobius"/>
    </source>
</evidence>
<dbReference type="KEGG" id="cpas:Clopa_1315"/>